<protein>
    <submittedName>
        <fullName evidence="2">Uncharacterized protein</fullName>
    </submittedName>
</protein>
<dbReference type="SUPFAM" id="SSF50969">
    <property type="entry name" value="YVTN repeat-like/Quinoprotein amine dehydrogenase"/>
    <property type="match status" value="1"/>
</dbReference>
<reference evidence="2 3" key="1">
    <citation type="submission" date="2019-10" db="EMBL/GenBank/DDBJ databases">
        <title>Two novel species isolated from a subtropical stream in China.</title>
        <authorList>
            <person name="Lu H."/>
        </authorList>
    </citation>
    <scope>NUCLEOTIDE SEQUENCE [LARGE SCALE GENOMIC DNA]</scope>
    <source>
        <strain evidence="2 3">FT29W</strain>
    </source>
</reference>
<dbReference type="Proteomes" id="UP000440498">
    <property type="component" value="Unassembled WGS sequence"/>
</dbReference>
<evidence type="ECO:0000313" key="3">
    <source>
        <dbReference type="Proteomes" id="UP000440498"/>
    </source>
</evidence>
<keyword evidence="1" id="KW-0732">Signal</keyword>
<keyword evidence="3" id="KW-1185">Reference proteome</keyword>
<name>A0A6A7N2N8_9BURK</name>
<dbReference type="InterPro" id="IPR011044">
    <property type="entry name" value="Quino_amine_DH_bsu"/>
</dbReference>
<comment type="caution">
    <text evidence="2">The sequence shown here is derived from an EMBL/GenBank/DDBJ whole genome shotgun (WGS) entry which is preliminary data.</text>
</comment>
<evidence type="ECO:0000313" key="2">
    <source>
        <dbReference type="EMBL" id="MQA39221.1"/>
    </source>
</evidence>
<accession>A0A6A7N2N8</accession>
<sequence>MRLNSSLLSLCLLALTACGGGGGGGSTATSPSQPTSPPVLTGNTIFIGDSGNQKMAAIDTLTPTPGTLSAKVFTTNTSAWYDAAFDGTRNELYVAAFTQIDVYANARKLDGTIAASRSIIPAINGYTSLRHVVLDKANDRLYIGFKAPGSGGVAVFEQASKLNGTVAPSRIFSGNIYHDNFTLDLKRNLLYTSWNFIAPSEVFVFEHIDSFNGEAPIARRIGMPGVVERLSIDSSRDRLYMVTDKGGVIVLDGASTAAGRPAVTTFSLPTPNSGSAVTIDAANDRLYLGFTDQAFVLNNASKLTNSTGSAQAAAITAPANTRIAYFALPQ</sequence>
<dbReference type="EMBL" id="WHUG01000004">
    <property type="protein sequence ID" value="MQA39221.1"/>
    <property type="molecule type" value="Genomic_DNA"/>
</dbReference>
<evidence type="ECO:0000256" key="1">
    <source>
        <dbReference type="SAM" id="SignalP"/>
    </source>
</evidence>
<proteinExistence type="predicted"/>
<dbReference type="PROSITE" id="PS51257">
    <property type="entry name" value="PROKAR_LIPOPROTEIN"/>
    <property type="match status" value="1"/>
</dbReference>
<dbReference type="AlphaFoldDB" id="A0A6A7N2N8"/>
<feature type="signal peptide" evidence="1">
    <location>
        <begin position="1"/>
        <end position="19"/>
    </location>
</feature>
<organism evidence="2 3">
    <name type="scientific">Rugamonas aquatica</name>
    <dbReference type="NCBI Taxonomy" id="2743357"/>
    <lineage>
        <taxon>Bacteria</taxon>
        <taxon>Pseudomonadati</taxon>
        <taxon>Pseudomonadota</taxon>
        <taxon>Betaproteobacteria</taxon>
        <taxon>Burkholderiales</taxon>
        <taxon>Oxalobacteraceae</taxon>
        <taxon>Telluria group</taxon>
        <taxon>Rugamonas</taxon>
    </lineage>
</organism>
<gene>
    <name evidence="2" type="ORF">GEV02_13790</name>
</gene>
<dbReference type="Gene3D" id="2.130.10.10">
    <property type="entry name" value="YVTN repeat-like/Quinoprotein amine dehydrogenase"/>
    <property type="match status" value="1"/>
</dbReference>
<dbReference type="RefSeq" id="WP_152838487.1">
    <property type="nucleotide sequence ID" value="NZ_WHUG01000004.1"/>
</dbReference>
<dbReference type="InterPro" id="IPR015943">
    <property type="entry name" value="WD40/YVTN_repeat-like_dom_sf"/>
</dbReference>
<feature type="chain" id="PRO_5025414753" evidence="1">
    <location>
        <begin position="20"/>
        <end position="330"/>
    </location>
</feature>